<keyword evidence="2 8" id="KW-0808">Transferase</keyword>
<name>A0A7W4DBJ2_9GAMM</name>
<comment type="function">
    <text evidence="3">Protein-arginine rhamnosyltransferase that catalyzes the transfer of a single rhamnose to elongation factor P (EF-P) on 'Lys-32', a modification required for EF-P-dependent rescue of polyproline stalled ribosomes.</text>
</comment>
<organism evidence="8 9">
    <name type="scientific">Aquipseudomonas guryensis</name>
    <dbReference type="NCBI Taxonomy" id="2759165"/>
    <lineage>
        <taxon>Bacteria</taxon>
        <taxon>Pseudomonadati</taxon>
        <taxon>Pseudomonadota</taxon>
        <taxon>Gammaproteobacteria</taxon>
        <taxon>Pseudomonadales</taxon>
        <taxon>Pseudomonadaceae</taxon>
        <taxon>Aquipseudomonas</taxon>
    </lineage>
</organism>
<dbReference type="Proteomes" id="UP000581189">
    <property type="component" value="Unassembled WGS sequence"/>
</dbReference>
<dbReference type="NCBIfam" id="TIGR03837">
    <property type="entry name" value="efp_Arg_rhamno"/>
    <property type="match status" value="1"/>
</dbReference>
<dbReference type="GO" id="GO:0003746">
    <property type="term" value="F:translation elongation factor activity"/>
    <property type="evidence" value="ECO:0007669"/>
    <property type="project" value="UniProtKB-KW"/>
</dbReference>
<evidence type="ECO:0000256" key="1">
    <source>
        <dbReference type="ARBA" id="ARBA00022676"/>
    </source>
</evidence>
<proteinExistence type="inferred from homology"/>
<evidence type="ECO:0000313" key="8">
    <source>
        <dbReference type="EMBL" id="MBB1519571.1"/>
    </source>
</evidence>
<evidence type="ECO:0000256" key="2">
    <source>
        <dbReference type="ARBA" id="ARBA00022679"/>
    </source>
</evidence>
<dbReference type="PIRSF" id="PIRSF015557">
    <property type="entry name" value="UCP015557"/>
    <property type="match status" value="1"/>
</dbReference>
<comment type="similarity">
    <text evidence="4">Belongs to the glycosyltransferase 104 family.</text>
</comment>
<evidence type="ECO:0000256" key="3">
    <source>
        <dbReference type="ARBA" id="ARBA00024303"/>
    </source>
</evidence>
<evidence type="ECO:0000313" key="9">
    <source>
        <dbReference type="Proteomes" id="UP000581189"/>
    </source>
</evidence>
<dbReference type="InterPro" id="IPR016633">
    <property type="entry name" value="EarP"/>
</dbReference>
<gene>
    <name evidence="8" type="primary">earP</name>
    <name evidence="8" type="ORF">H3H45_10010</name>
</gene>
<keyword evidence="8" id="KW-0251">Elongation factor</keyword>
<keyword evidence="1" id="KW-0328">Glycosyltransferase</keyword>
<accession>A0A7W4DBJ2</accession>
<protein>
    <recommendedName>
        <fullName evidence="5">Protein-arginine rhamnosyltransferase</fullName>
    </recommendedName>
    <alternativeName>
        <fullName evidence="6">EF-P arginine rhamnosyltransferase</fullName>
    </alternativeName>
</protein>
<dbReference type="GO" id="GO:0106361">
    <property type="term" value="F:protein-arginine rhamnosyltransferase activity"/>
    <property type="evidence" value="ECO:0007669"/>
    <property type="project" value="InterPro"/>
</dbReference>
<dbReference type="EMBL" id="JACJFN010000002">
    <property type="protein sequence ID" value="MBB1519571.1"/>
    <property type="molecule type" value="Genomic_DNA"/>
</dbReference>
<dbReference type="AlphaFoldDB" id="A0A7W4DBJ2"/>
<comment type="catalytic activity">
    <reaction evidence="7">
        <text>dTDP-beta-L-rhamnose + L-arginyl-[protein] = N(omega)-(alpha-L-rhamnosyl)-L-arginyl-[protein] + dTDP + H(+)</text>
        <dbReference type="Rhea" id="RHEA:66692"/>
        <dbReference type="Rhea" id="RHEA-COMP:10532"/>
        <dbReference type="Rhea" id="RHEA-COMP:17096"/>
        <dbReference type="ChEBI" id="CHEBI:15378"/>
        <dbReference type="ChEBI" id="CHEBI:29965"/>
        <dbReference type="ChEBI" id="CHEBI:57510"/>
        <dbReference type="ChEBI" id="CHEBI:58369"/>
        <dbReference type="ChEBI" id="CHEBI:167445"/>
    </reaction>
    <physiologicalReaction direction="left-to-right" evidence="7">
        <dbReference type="Rhea" id="RHEA:66693"/>
    </physiologicalReaction>
</comment>
<comment type="caution">
    <text evidence="8">The sequence shown here is derived from an EMBL/GenBank/DDBJ whole genome shotgun (WGS) entry which is preliminary data.</text>
</comment>
<evidence type="ECO:0000256" key="7">
    <source>
        <dbReference type="ARBA" id="ARBA00048472"/>
    </source>
</evidence>
<evidence type="ECO:0000256" key="4">
    <source>
        <dbReference type="ARBA" id="ARBA00024346"/>
    </source>
</evidence>
<reference evidence="8 9" key="1">
    <citation type="submission" date="2020-08" db="EMBL/GenBank/DDBJ databases">
        <authorList>
            <person name="Kim C.M."/>
        </authorList>
    </citation>
    <scope>NUCLEOTIDE SEQUENCE [LARGE SCALE GENOMIC DNA]</scope>
    <source>
        <strain evidence="8 9">SR9</strain>
    </source>
</reference>
<sequence>MRARWDIFCAVVDNYGDIGVTWRLARQLVAEHGVLVRLWVDELAALQRLCPQADIQAASQWLEGVEVCHWPADWQPVQPGEVVIEAFACHLPAAFVSAMAAQARKPLWLNLEYLSAEDWVGGCHGLPSPQPDGLQKFFFFPGFTAQTGGLLREGDLLARRRAFQADPAARATFLAGLDVQPLDGARLVSLFAYENPGLASWLEALAADARPTQLLVPQGRILGDLQAWLGEAELPPGGSWRRGNLQVQLLPFVRQEDYDLLLWSCDFNAVRGEDSFVRAQWAGRPLLWHIYVQQEQAHLDKLEAFLQLYLQGLTAEAAAALGSLWRAWNSGQGMGESWAALQKVAPEVSAHAERWCLQQASRPDLAAALAEFYQNWLSCAA</sequence>
<keyword evidence="9" id="KW-1185">Reference proteome</keyword>
<dbReference type="RefSeq" id="WP_182833581.1">
    <property type="nucleotide sequence ID" value="NZ_JACJFN010000002.1"/>
</dbReference>
<keyword evidence="8" id="KW-0648">Protein biosynthesis</keyword>
<dbReference type="Pfam" id="PF10093">
    <property type="entry name" value="EarP"/>
    <property type="match status" value="1"/>
</dbReference>
<evidence type="ECO:0000256" key="5">
    <source>
        <dbReference type="ARBA" id="ARBA00024416"/>
    </source>
</evidence>
<evidence type="ECO:0000256" key="6">
    <source>
        <dbReference type="ARBA" id="ARBA00030025"/>
    </source>
</evidence>